<feature type="compositionally biased region" description="Acidic residues" evidence="7">
    <location>
        <begin position="13"/>
        <end position="23"/>
    </location>
</feature>
<dbReference type="Proteomes" id="UP001165289">
    <property type="component" value="Unassembled WGS sequence"/>
</dbReference>
<comment type="caution">
    <text evidence="8">The sequence shown here is derived from an EMBL/GenBank/DDBJ whole genome shotgun (WGS) entry which is preliminary data.</text>
</comment>
<keyword evidence="3" id="KW-0804">Transcription</keyword>
<dbReference type="GO" id="GO:0006366">
    <property type="term" value="P:transcription by RNA polymerase II"/>
    <property type="evidence" value="ECO:0007669"/>
    <property type="project" value="InterPro"/>
</dbReference>
<dbReference type="CDD" id="cd07978">
    <property type="entry name" value="HFD_TAF13"/>
    <property type="match status" value="1"/>
</dbReference>
<proteinExistence type="inferred from homology"/>
<dbReference type="PANTHER" id="PTHR11380">
    <property type="entry name" value="TRANSCRIPTION INITIATION FACTOR TFIID/SUPT3-RELATED"/>
    <property type="match status" value="1"/>
</dbReference>
<evidence type="ECO:0000313" key="9">
    <source>
        <dbReference type="Proteomes" id="UP001165289"/>
    </source>
</evidence>
<accession>A0AAV7JSI9</accession>
<dbReference type="EMBL" id="JAKMXF010000302">
    <property type="protein sequence ID" value="KAI6651720.1"/>
    <property type="molecule type" value="Genomic_DNA"/>
</dbReference>
<evidence type="ECO:0000256" key="4">
    <source>
        <dbReference type="ARBA" id="ARBA00023242"/>
    </source>
</evidence>
<dbReference type="Pfam" id="PF02269">
    <property type="entry name" value="TFIID-18kDa"/>
    <property type="match status" value="1"/>
</dbReference>
<evidence type="ECO:0000256" key="6">
    <source>
        <dbReference type="ARBA" id="ARBA00040136"/>
    </source>
</evidence>
<keyword evidence="2" id="KW-0805">Transcription regulation</keyword>
<comment type="similarity">
    <text evidence="5">Belongs to the TAF13 family.</text>
</comment>
<dbReference type="GO" id="GO:0046982">
    <property type="term" value="F:protein heterodimerization activity"/>
    <property type="evidence" value="ECO:0007669"/>
    <property type="project" value="InterPro"/>
</dbReference>
<feature type="region of interest" description="Disordered" evidence="7">
    <location>
        <begin position="1"/>
        <end position="33"/>
    </location>
</feature>
<reference evidence="8 9" key="1">
    <citation type="journal article" date="2023" name="BMC Biol.">
        <title>The compact genome of the sponge Oopsacas minuta (Hexactinellida) is lacking key metazoan core genes.</title>
        <authorList>
            <person name="Santini S."/>
            <person name="Schenkelaars Q."/>
            <person name="Jourda C."/>
            <person name="Duchesne M."/>
            <person name="Belahbib H."/>
            <person name="Rocher C."/>
            <person name="Selva M."/>
            <person name="Riesgo A."/>
            <person name="Vervoort M."/>
            <person name="Leys S.P."/>
            <person name="Kodjabachian L."/>
            <person name="Le Bivic A."/>
            <person name="Borchiellini C."/>
            <person name="Claverie J.M."/>
            <person name="Renard E."/>
        </authorList>
    </citation>
    <scope>NUCLEOTIDE SEQUENCE [LARGE SCALE GENOMIC DNA]</scope>
    <source>
        <strain evidence="8">SPO-2</strain>
    </source>
</reference>
<dbReference type="SUPFAM" id="SSF47113">
    <property type="entry name" value="Histone-fold"/>
    <property type="match status" value="1"/>
</dbReference>
<organism evidence="8 9">
    <name type="scientific">Oopsacas minuta</name>
    <dbReference type="NCBI Taxonomy" id="111878"/>
    <lineage>
        <taxon>Eukaryota</taxon>
        <taxon>Metazoa</taxon>
        <taxon>Porifera</taxon>
        <taxon>Hexactinellida</taxon>
        <taxon>Hexasterophora</taxon>
        <taxon>Lyssacinosida</taxon>
        <taxon>Leucopsacidae</taxon>
        <taxon>Oopsacas</taxon>
    </lineage>
</organism>
<gene>
    <name evidence="8" type="ORF">LOD99_4968</name>
</gene>
<evidence type="ECO:0000256" key="3">
    <source>
        <dbReference type="ARBA" id="ARBA00023163"/>
    </source>
</evidence>
<dbReference type="Gene3D" id="1.10.20.10">
    <property type="entry name" value="Histone, subunit A"/>
    <property type="match status" value="1"/>
</dbReference>
<dbReference type="InterPro" id="IPR003195">
    <property type="entry name" value="TFIID_TAF13"/>
</dbReference>
<keyword evidence="9" id="KW-1185">Reference proteome</keyword>
<evidence type="ECO:0000313" key="8">
    <source>
        <dbReference type="EMBL" id="KAI6651720.1"/>
    </source>
</evidence>
<keyword evidence="4" id="KW-0539">Nucleus</keyword>
<evidence type="ECO:0000256" key="2">
    <source>
        <dbReference type="ARBA" id="ARBA00023015"/>
    </source>
</evidence>
<dbReference type="InterPro" id="IPR009072">
    <property type="entry name" value="Histone-fold"/>
</dbReference>
<comment type="subcellular location">
    <subcellularLocation>
        <location evidence="1">Nucleus</location>
    </subcellularLocation>
</comment>
<evidence type="ECO:0000256" key="5">
    <source>
        <dbReference type="ARBA" id="ARBA00038392"/>
    </source>
</evidence>
<evidence type="ECO:0000256" key="7">
    <source>
        <dbReference type="SAM" id="MobiDB-lite"/>
    </source>
</evidence>
<protein>
    <recommendedName>
        <fullName evidence="6">Transcription initiation factor TFIID subunit 13</fullName>
    </recommendedName>
</protein>
<feature type="compositionally biased region" description="Polar residues" evidence="7">
    <location>
        <begin position="1"/>
        <end position="12"/>
    </location>
</feature>
<evidence type="ECO:0000256" key="1">
    <source>
        <dbReference type="ARBA" id="ARBA00004123"/>
    </source>
</evidence>
<sequence length="135" mass="15628">MSQTNIPSSSQPDYEDFDDDDQPTMDTTTHFVSGSTSKKKLHFAKELKCMMHGFGDDAVPYTESIELLEDLVIDFIRDQTRKAMEVGRSDKVHVEDTVFLIRKDPKKFTRVKELLTMNEELKKARKAFEEDNFIS</sequence>
<dbReference type="PANTHER" id="PTHR11380:SF5">
    <property type="entry name" value="TRANSCRIPTION INITIATION FACTOR TFIID SUBUNIT 13"/>
    <property type="match status" value="1"/>
</dbReference>
<dbReference type="GO" id="GO:0005669">
    <property type="term" value="C:transcription factor TFIID complex"/>
    <property type="evidence" value="ECO:0007669"/>
    <property type="project" value="TreeGrafter"/>
</dbReference>
<name>A0AAV7JSI9_9METZ</name>
<dbReference type="AlphaFoldDB" id="A0AAV7JSI9"/>